<dbReference type="GO" id="GO:0005739">
    <property type="term" value="C:mitochondrion"/>
    <property type="evidence" value="ECO:0007669"/>
    <property type="project" value="UniProtKB-SubCell"/>
</dbReference>
<organism evidence="17 18">
    <name type="scientific">Stylophora pistillata</name>
    <name type="common">Smooth cauliflower coral</name>
    <dbReference type="NCBI Taxonomy" id="50429"/>
    <lineage>
        <taxon>Eukaryota</taxon>
        <taxon>Metazoa</taxon>
        <taxon>Cnidaria</taxon>
        <taxon>Anthozoa</taxon>
        <taxon>Hexacorallia</taxon>
        <taxon>Scleractinia</taxon>
        <taxon>Astrocoeniina</taxon>
        <taxon>Pocilloporidae</taxon>
        <taxon>Stylophora</taxon>
    </lineage>
</organism>
<keyword evidence="5" id="KW-0813">Transport</keyword>
<evidence type="ECO:0000256" key="6">
    <source>
        <dbReference type="ARBA" id="ARBA00022483"/>
    </source>
</evidence>
<gene>
    <name evidence="17" type="primary">EXOC1</name>
    <name evidence="17" type="ORF">AWC38_SpisGene11912</name>
</gene>
<evidence type="ECO:0000256" key="7">
    <source>
        <dbReference type="ARBA" id="ARBA00022490"/>
    </source>
</evidence>
<evidence type="ECO:0000259" key="16">
    <source>
        <dbReference type="PROSITE" id="PS51462"/>
    </source>
</evidence>
<dbReference type="PRINTS" id="PR00502">
    <property type="entry name" value="NUDIXFAMILY"/>
</dbReference>
<dbReference type="InterPro" id="IPR048628">
    <property type="entry name" value="Sec3_C"/>
</dbReference>
<feature type="compositionally biased region" description="Low complexity" evidence="15">
    <location>
        <begin position="366"/>
        <end position="383"/>
    </location>
</feature>
<dbReference type="Gene3D" id="3.90.79.10">
    <property type="entry name" value="Nucleoside Triphosphate Pyrophosphohydrolase"/>
    <property type="match status" value="1"/>
</dbReference>
<evidence type="ECO:0000256" key="9">
    <source>
        <dbReference type="ARBA" id="ARBA00023054"/>
    </source>
</evidence>
<keyword evidence="11" id="KW-0539">Nucleus</keyword>
<comment type="similarity">
    <text evidence="4">Belongs to the SEC3 family.</text>
</comment>
<dbReference type="GO" id="GO:0000145">
    <property type="term" value="C:exocyst"/>
    <property type="evidence" value="ECO:0007669"/>
    <property type="project" value="InterPro"/>
</dbReference>
<dbReference type="Pfam" id="PF09763">
    <property type="entry name" value="Sec3_CC"/>
    <property type="match status" value="1"/>
</dbReference>
<dbReference type="InterPro" id="IPR019160">
    <property type="entry name" value="Sec3_CC"/>
</dbReference>
<dbReference type="PANTHER" id="PTHR16092:SF14">
    <property type="entry name" value="EXOCYST COMPLEX COMPONENT 1 ISOFORM X1"/>
    <property type="match status" value="1"/>
</dbReference>
<keyword evidence="6" id="KW-0268">Exocytosis</keyword>
<dbReference type="Gene3D" id="3.40.630.30">
    <property type="match status" value="1"/>
</dbReference>
<dbReference type="SUPFAM" id="SSF55811">
    <property type="entry name" value="Nudix"/>
    <property type="match status" value="1"/>
</dbReference>
<reference evidence="18" key="1">
    <citation type="journal article" date="2017" name="bioRxiv">
        <title>Comparative analysis of the genomes of Stylophora pistillata and Acropora digitifera provides evidence for extensive differences between species of corals.</title>
        <authorList>
            <person name="Voolstra C.R."/>
            <person name="Li Y."/>
            <person name="Liew Y.J."/>
            <person name="Baumgarten S."/>
            <person name="Zoccola D."/>
            <person name="Flot J.-F."/>
            <person name="Tambutte S."/>
            <person name="Allemand D."/>
            <person name="Aranda M."/>
        </authorList>
    </citation>
    <scope>NUCLEOTIDE SEQUENCE [LARGE SCALE GENOMIC DNA]</scope>
</reference>
<evidence type="ECO:0000256" key="14">
    <source>
        <dbReference type="SAM" id="Coils"/>
    </source>
</evidence>
<keyword evidence="10" id="KW-0496">Mitochondrion</keyword>
<name>A0A2B4RYM2_STYPI</name>
<evidence type="ECO:0000256" key="1">
    <source>
        <dbReference type="ARBA" id="ARBA00004123"/>
    </source>
</evidence>
<dbReference type="Pfam" id="PF18290">
    <property type="entry name" value="Nudix_hydro"/>
    <property type="match status" value="1"/>
</dbReference>
<dbReference type="InterPro" id="IPR020476">
    <property type="entry name" value="Nudix_hydrolase"/>
</dbReference>
<dbReference type="PANTHER" id="PTHR16092">
    <property type="entry name" value="SEC3/SYNTAXIN-RELATED"/>
    <property type="match status" value="1"/>
</dbReference>
<comment type="function">
    <text evidence="12">May contribute to the regulation of cell proliferation.</text>
</comment>
<dbReference type="InterPro" id="IPR020084">
    <property type="entry name" value="NUDIX_hydrolase_CS"/>
</dbReference>
<dbReference type="PROSITE" id="PS00893">
    <property type="entry name" value="NUDIX_BOX"/>
    <property type="match status" value="1"/>
</dbReference>
<dbReference type="STRING" id="50429.A0A2B4RYM2"/>
<dbReference type="Proteomes" id="UP000225706">
    <property type="component" value="Unassembled WGS sequence"/>
</dbReference>
<dbReference type="GO" id="GO:0016787">
    <property type="term" value="F:hydrolase activity"/>
    <property type="evidence" value="ECO:0007669"/>
    <property type="project" value="UniProtKB-KW"/>
</dbReference>
<comment type="subcellular location">
    <subcellularLocation>
        <location evidence="3">Cytoplasm</location>
    </subcellularLocation>
    <subcellularLocation>
        <location evidence="2">Mitochondrion</location>
    </subcellularLocation>
    <subcellularLocation>
        <location evidence="1">Nucleus</location>
    </subcellularLocation>
</comment>
<dbReference type="InterPro" id="IPR000086">
    <property type="entry name" value="NUDIX_hydrolase_dom"/>
</dbReference>
<dbReference type="FunFam" id="3.90.79.10:FF:000027">
    <property type="entry name" value="nucleoside diphosphate-linked moiety X motif 6"/>
    <property type="match status" value="1"/>
</dbReference>
<feature type="compositionally biased region" description="Basic and acidic residues" evidence="15">
    <location>
        <begin position="348"/>
        <end position="360"/>
    </location>
</feature>
<proteinExistence type="inferred from homology"/>
<accession>A0A2B4RYM2</accession>
<evidence type="ECO:0000256" key="11">
    <source>
        <dbReference type="ARBA" id="ARBA00023242"/>
    </source>
</evidence>
<keyword evidence="9 14" id="KW-0175">Coiled coil</keyword>
<evidence type="ECO:0000256" key="5">
    <source>
        <dbReference type="ARBA" id="ARBA00022448"/>
    </source>
</evidence>
<dbReference type="PROSITE" id="PS51462">
    <property type="entry name" value="NUDIX"/>
    <property type="match status" value="1"/>
</dbReference>
<evidence type="ECO:0000313" key="17">
    <source>
        <dbReference type="EMBL" id="PFX23544.1"/>
    </source>
</evidence>
<dbReference type="GO" id="GO:0005546">
    <property type="term" value="F:phosphatidylinositol-4,5-bisphosphate binding"/>
    <property type="evidence" value="ECO:0007669"/>
    <property type="project" value="TreeGrafter"/>
</dbReference>
<evidence type="ECO:0000256" key="13">
    <source>
        <dbReference type="ARBA" id="ARBA00068898"/>
    </source>
</evidence>
<evidence type="ECO:0000256" key="10">
    <source>
        <dbReference type="ARBA" id="ARBA00023128"/>
    </source>
</evidence>
<evidence type="ECO:0000256" key="8">
    <source>
        <dbReference type="ARBA" id="ARBA00022801"/>
    </source>
</evidence>
<evidence type="ECO:0000256" key="12">
    <source>
        <dbReference type="ARBA" id="ARBA00057091"/>
    </source>
</evidence>
<evidence type="ECO:0000256" key="3">
    <source>
        <dbReference type="ARBA" id="ARBA00004496"/>
    </source>
</evidence>
<evidence type="ECO:0000313" key="18">
    <source>
        <dbReference type="Proteomes" id="UP000225706"/>
    </source>
</evidence>
<keyword evidence="18" id="KW-1185">Reference proteome</keyword>
<dbReference type="Pfam" id="PF20654">
    <property type="entry name" value="Sec3_C-term"/>
    <property type="match status" value="1"/>
</dbReference>
<keyword evidence="8" id="KW-0378">Hydrolase</keyword>
<feature type="domain" description="Nudix hydrolase" evidence="16">
    <location>
        <begin position="869"/>
        <end position="1033"/>
    </location>
</feature>
<evidence type="ECO:0000256" key="4">
    <source>
        <dbReference type="ARBA" id="ARBA00006518"/>
    </source>
</evidence>
<comment type="caution">
    <text evidence="17">The sequence shown here is derived from an EMBL/GenBank/DDBJ whole genome shotgun (WGS) entry which is preliminary data.</text>
</comment>
<feature type="coiled-coil region" evidence="14">
    <location>
        <begin position="90"/>
        <end position="131"/>
    </location>
</feature>
<keyword evidence="7" id="KW-0963">Cytoplasm</keyword>
<dbReference type="GO" id="GO:0006893">
    <property type="term" value="P:Golgi to plasma membrane transport"/>
    <property type="evidence" value="ECO:0007669"/>
    <property type="project" value="TreeGrafter"/>
</dbReference>
<dbReference type="GO" id="GO:0006887">
    <property type="term" value="P:exocytosis"/>
    <property type="evidence" value="ECO:0007669"/>
    <property type="project" value="UniProtKB-KW"/>
</dbReference>
<dbReference type="Pfam" id="PF00293">
    <property type="entry name" value="NUDIX"/>
    <property type="match status" value="1"/>
</dbReference>
<evidence type="ECO:0000256" key="15">
    <source>
        <dbReference type="SAM" id="MobiDB-lite"/>
    </source>
</evidence>
<protein>
    <recommendedName>
        <fullName evidence="13">Nucleoside diphosphate-linked moiety X motif 6</fullName>
    </recommendedName>
</protein>
<dbReference type="CDD" id="cd04670">
    <property type="entry name" value="NUDIX_ASFGF2_Nudt6"/>
    <property type="match status" value="1"/>
</dbReference>
<evidence type="ECO:0000256" key="2">
    <source>
        <dbReference type="ARBA" id="ARBA00004173"/>
    </source>
</evidence>
<dbReference type="OrthoDB" id="447842at2759"/>
<dbReference type="InterPro" id="IPR015797">
    <property type="entry name" value="NUDIX_hydrolase-like_dom_sf"/>
</dbReference>
<dbReference type="InterPro" id="IPR040618">
    <property type="entry name" value="Pre-Nudix"/>
</dbReference>
<dbReference type="EMBL" id="LSMT01000204">
    <property type="protein sequence ID" value="PFX23544.1"/>
    <property type="molecule type" value="Genomic_DNA"/>
</dbReference>
<dbReference type="AlphaFoldDB" id="A0A2B4RYM2"/>
<dbReference type="GO" id="GO:0005634">
    <property type="term" value="C:nucleus"/>
    <property type="evidence" value="ECO:0007669"/>
    <property type="project" value="UniProtKB-SubCell"/>
</dbReference>
<sequence>MISVHSQQYITIGSIHGVESSRVQQHTEEGAEGEDYQELTQREENDLEHMISQTEGAISNIEAFTEQLSKDLSVLDGANIHSIMDAEPQVESLMQLLNDALNELDHLDKRLTGYDDRLREVRAQMEQMEDKDKHMVTESRNRKKLLEEVELLVVTLDVPERNIVALQEADLSKGMGLTECTHAAFVVLNALQADLSPGLTEMRAVKEQREKFWQLSSDFAQRLKFHLMEIFTRHGIDLETLVQQSSELCIPKHLTCHNDLAPFSELMKWLKEVDQTVFLELCQAYTQSLSRVYERELRDFFEAVKQRTMTKGVRPYAAFKMTGSATGINDPKMSPRPSPRGIKTGSFRKTEKALDRKDTDSIGSLGSDTRSRSGSMSSVDSSDQLQEGRGKFERVFDVLLLELEPVCTAEQEFVQKFFDFSLEEPEPSESPSVLNIDSPDGAMFSKASPIKSIDSTDVRERIPLNEEVRRIMQGLFNVLETELHSYIHFADRLDPFNTMYMLVKIGHFVITAQLSGSPVSYLSQQLGNCLISVKRLFDKFIANLKKQIEEMKIQKTKKCGILPFVTKFEEFACISESVFKNSKRRNDLDKAYHSLIRVVCANVERMAEEHQKTPRAVVMMENYHRLFRVLTRLKIVCLESEKREAKRKYNDTLKLYVKEMLGRPMEKINIFFEGVQECIAAGVKEDEVGYQLAFSKQELRKNIKEYPAKDIKRGLEHLYKKVEKHLCEEENLLQKISLLGDVAFMLHLLRRSVSKGIGGLYLCRNNHSSAEESRLQWNEAYFNGVTVDLDQLGEQCSPGDFSVKLKESIQQWRKERKKSVWMKVPIIQSYLIPVAFEHGFRYHHAVGDHAMLLKWLPKREHNKVPPYATHQVGVSGLCRTAVVLNGSQLLAVVTLTSFQSDSPRQFHCGNRGRTQNTDFLWLKIGRHLKRPVWKFPGGLSDEGESIEETAVREVWEETGIRAEFKSILLFRQQHEMKNAFDKSDIYVVCRMEPLSFGISHCEDEIAQCQWMELSTLLMHTDTTPLTKLAARLAKHGLKNGFESVDIVANSMRSWVNPSQTFSLFHRYMPS</sequence>
<feature type="region of interest" description="Disordered" evidence="15">
    <location>
        <begin position="324"/>
        <end position="385"/>
    </location>
</feature>
<dbReference type="GO" id="GO:0005886">
    <property type="term" value="C:plasma membrane"/>
    <property type="evidence" value="ECO:0007669"/>
    <property type="project" value="TreeGrafter"/>
</dbReference>